<dbReference type="PATRIC" id="fig|706587.4.peg.4961"/>
<evidence type="ECO:0000256" key="3">
    <source>
        <dbReference type="ARBA" id="ARBA00012030"/>
    </source>
</evidence>
<evidence type="ECO:0000256" key="5">
    <source>
        <dbReference type="ARBA" id="ARBA00022485"/>
    </source>
</evidence>
<feature type="domain" description="Uracil-DNA glycosylase-like" evidence="12">
    <location>
        <begin position="72"/>
        <end position="221"/>
    </location>
</feature>
<dbReference type="RefSeq" id="WP_014812126.1">
    <property type="nucleotide sequence ID" value="NC_018025.1"/>
</dbReference>
<gene>
    <name evidence="13" type="ordered locus">Desti_4374</name>
</gene>
<dbReference type="EMBL" id="CP003360">
    <property type="protein sequence ID" value="AFM27007.1"/>
    <property type="molecule type" value="Genomic_DNA"/>
</dbReference>
<dbReference type="GO" id="GO:0046872">
    <property type="term" value="F:metal ion binding"/>
    <property type="evidence" value="ECO:0007669"/>
    <property type="project" value="UniProtKB-KW"/>
</dbReference>
<evidence type="ECO:0000256" key="10">
    <source>
        <dbReference type="ARBA" id="ARBA00023014"/>
    </source>
</evidence>
<evidence type="ECO:0000256" key="9">
    <source>
        <dbReference type="ARBA" id="ARBA00023004"/>
    </source>
</evidence>
<dbReference type="Pfam" id="PF03167">
    <property type="entry name" value="UDG"/>
    <property type="match status" value="1"/>
</dbReference>
<keyword evidence="7" id="KW-0227">DNA damage</keyword>
<evidence type="ECO:0000256" key="2">
    <source>
        <dbReference type="ARBA" id="ARBA00006521"/>
    </source>
</evidence>
<evidence type="ECO:0000313" key="14">
    <source>
        <dbReference type="Proteomes" id="UP000006055"/>
    </source>
</evidence>
<dbReference type="eggNOG" id="COG1573">
    <property type="taxonomic scope" value="Bacteria"/>
</dbReference>
<comment type="catalytic activity">
    <reaction evidence="1">
        <text>Hydrolyzes single-stranded DNA or mismatched double-stranded DNA and polynucleotides, releasing free uracil.</text>
        <dbReference type="EC" id="3.2.2.27"/>
    </reaction>
</comment>
<dbReference type="SUPFAM" id="SSF52141">
    <property type="entry name" value="Uracil-DNA glycosylase-like"/>
    <property type="match status" value="1"/>
</dbReference>
<dbReference type="GO" id="GO:0051539">
    <property type="term" value="F:4 iron, 4 sulfur cluster binding"/>
    <property type="evidence" value="ECO:0007669"/>
    <property type="project" value="UniProtKB-KW"/>
</dbReference>
<dbReference type="STRING" id="706587.Desti_4374"/>
<evidence type="ECO:0000256" key="4">
    <source>
        <dbReference type="ARBA" id="ARBA00019403"/>
    </source>
</evidence>
<evidence type="ECO:0000313" key="13">
    <source>
        <dbReference type="EMBL" id="AFM27007.1"/>
    </source>
</evidence>
<dbReference type="Gene3D" id="3.40.470.10">
    <property type="entry name" value="Uracil-DNA glycosylase-like domain"/>
    <property type="match status" value="1"/>
</dbReference>
<keyword evidence="6" id="KW-0479">Metal-binding</keyword>
<accession>I4CBR6</accession>
<dbReference type="HOGENOM" id="CLU_044815_1_3_7"/>
<dbReference type="AlphaFoldDB" id="I4CBR6"/>
<dbReference type="Proteomes" id="UP000006055">
    <property type="component" value="Chromosome"/>
</dbReference>
<dbReference type="NCBIfam" id="TIGR00758">
    <property type="entry name" value="UDG_fam4"/>
    <property type="match status" value="1"/>
</dbReference>
<dbReference type="GO" id="GO:0004844">
    <property type="term" value="F:uracil DNA N-glycosylase activity"/>
    <property type="evidence" value="ECO:0007669"/>
    <property type="project" value="UniProtKB-EC"/>
</dbReference>
<organism evidence="13 14">
    <name type="scientific">Desulfomonile tiedjei (strain ATCC 49306 / DSM 6799 / DCB-1)</name>
    <dbReference type="NCBI Taxonomy" id="706587"/>
    <lineage>
        <taxon>Bacteria</taxon>
        <taxon>Pseudomonadati</taxon>
        <taxon>Thermodesulfobacteriota</taxon>
        <taxon>Desulfomonilia</taxon>
        <taxon>Desulfomonilales</taxon>
        <taxon>Desulfomonilaceae</taxon>
        <taxon>Desulfomonile</taxon>
    </lineage>
</organism>
<evidence type="ECO:0000256" key="7">
    <source>
        <dbReference type="ARBA" id="ARBA00022763"/>
    </source>
</evidence>
<dbReference type="CDD" id="cd10030">
    <property type="entry name" value="UDG-F4_TTUDGA_SPO1dp_like"/>
    <property type="match status" value="1"/>
</dbReference>
<dbReference type="PANTHER" id="PTHR33693:SF1">
    <property type="entry name" value="TYPE-4 URACIL-DNA GLYCOSYLASE"/>
    <property type="match status" value="1"/>
</dbReference>
<dbReference type="InterPro" id="IPR005122">
    <property type="entry name" value="Uracil-DNA_glycosylase-like"/>
</dbReference>
<keyword evidence="5" id="KW-0004">4Fe-4S</keyword>
<keyword evidence="8" id="KW-0378">Hydrolase</keyword>
<protein>
    <recommendedName>
        <fullName evidence="4">Type-4 uracil-DNA glycosylase</fullName>
        <ecNumber evidence="3">3.2.2.27</ecNumber>
    </recommendedName>
</protein>
<keyword evidence="9" id="KW-0408">Iron</keyword>
<evidence type="ECO:0000256" key="8">
    <source>
        <dbReference type="ARBA" id="ARBA00022801"/>
    </source>
</evidence>
<name>I4CBR6_DESTA</name>
<sequence length="240" mass="27514">MTEREAQDSYAHSIKNYLEYMVRIGLNPVMIPEKDFGTTSDKENRLSLESIRTELGDCKRCRLHEKRHTIVFGEGKPDARLMFVGEGPGADEDAQGRPFVGKAGQLLTRMIQAMKFQREDVYIANIVKCRPPANRDPEQDEIDTCLPFLKSQIRAIEPDVIVTLGRIAAKALLKTSDPLNVIRGRVYEVEGIPVIPTYHPSFLLREESDKRFKAMAWEDLQKAMALLESRRSRTEYHYDE</sequence>
<dbReference type="PANTHER" id="PTHR33693">
    <property type="entry name" value="TYPE-5 URACIL-DNA GLYCOSYLASE"/>
    <property type="match status" value="1"/>
</dbReference>
<dbReference type="InterPro" id="IPR036895">
    <property type="entry name" value="Uracil-DNA_glycosylase-like_sf"/>
</dbReference>
<evidence type="ECO:0000256" key="1">
    <source>
        <dbReference type="ARBA" id="ARBA00001400"/>
    </source>
</evidence>
<dbReference type="KEGG" id="dti:Desti_4374"/>
<dbReference type="SMART" id="SM00986">
    <property type="entry name" value="UDG"/>
    <property type="match status" value="1"/>
</dbReference>
<keyword evidence="11" id="KW-0234">DNA repair</keyword>
<keyword evidence="10" id="KW-0411">Iron-sulfur</keyword>
<dbReference type="EC" id="3.2.2.27" evidence="3"/>
<dbReference type="InterPro" id="IPR005273">
    <property type="entry name" value="Ura-DNA_glyco_family4"/>
</dbReference>
<dbReference type="SMART" id="SM00987">
    <property type="entry name" value="UreE_C"/>
    <property type="match status" value="1"/>
</dbReference>
<proteinExistence type="inferred from homology"/>
<reference evidence="13" key="1">
    <citation type="submission" date="2012-06" db="EMBL/GenBank/DDBJ databases">
        <title>Complete sequence of chromosome of Desulfomonile tiedjei DSM 6799.</title>
        <authorList>
            <consortium name="US DOE Joint Genome Institute (JGI-PGF)"/>
            <person name="Lucas S."/>
            <person name="Copeland A."/>
            <person name="Lapidus A."/>
            <person name="Glavina del Rio T."/>
            <person name="Dalin E."/>
            <person name="Tice H."/>
            <person name="Bruce D."/>
            <person name="Goodwin L."/>
            <person name="Pitluck S."/>
            <person name="Peters L."/>
            <person name="Ovchinnikova G."/>
            <person name="Zeytun A."/>
            <person name="Lu M."/>
            <person name="Kyrpides N."/>
            <person name="Mavromatis K."/>
            <person name="Ivanova N."/>
            <person name="Brettin T."/>
            <person name="Detter J.C."/>
            <person name="Han C."/>
            <person name="Larimer F."/>
            <person name="Land M."/>
            <person name="Hauser L."/>
            <person name="Markowitz V."/>
            <person name="Cheng J.-F."/>
            <person name="Hugenholtz P."/>
            <person name="Woyke T."/>
            <person name="Wu D."/>
            <person name="Spring S."/>
            <person name="Schroeder M."/>
            <person name="Brambilla E."/>
            <person name="Klenk H.-P."/>
            <person name="Eisen J.A."/>
        </authorList>
    </citation>
    <scope>NUCLEOTIDE SEQUENCE</scope>
    <source>
        <strain evidence="13">DSM 6799</strain>
    </source>
</reference>
<evidence type="ECO:0000259" key="12">
    <source>
        <dbReference type="SMART" id="SM00986"/>
    </source>
</evidence>
<evidence type="ECO:0000256" key="11">
    <source>
        <dbReference type="ARBA" id="ARBA00023204"/>
    </source>
</evidence>
<keyword evidence="14" id="KW-1185">Reference proteome</keyword>
<dbReference type="InterPro" id="IPR051536">
    <property type="entry name" value="UDG_Type-4/5"/>
</dbReference>
<evidence type="ECO:0000256" key="6">
    <source>
        <dbReference type="ARBA" id="ARBA00022723"/>
    </source>
</evidence>
<dbReference type="GO" id="GO:0006281">
    <property type="term" value="P:DNA repair"/>
    <property type="evidence" value="ECO:0007669"/>
    <property type="project" value="UniProtKB-KW"/>
</dbReference>
<comment type="similarity">
    <text evidence="2">Belongs to the uracil-DNA glycosylase (UDG) superfamily. Type 4 (UDGa) family.</text>
</comment>